<proteinExistence type="inferred from homology"/>
<dbReference type="RefSeq" id="WP_207566360.1">
    <property type="nucleotide sequence ID" value="NZ_CP071446.1"/>
</dbReference>
<reference evidence="3 4" key="1">
    <citation type="submission" date="2021-03" db="EMBL/GenBank/DDBJ databases">
        <title>Thermosipho ferrireducens sp.nov., an anaerobic thermophilic iron-reducing bacterium isolated from a deep-sea hydrothermal sulfide deposits.</title>
        <authorList>
            <person name="Zeng X."/>
            <person name="Chen Y."/>
            <person name="Shao Z."/>
        </authorList>
    </citation>
    <scope>NUCLEOTIDE SEQUENCE [LARGE SCALE GENOMIC DNA]</scope>
    <source>
        <strain evidence="3 4">JL129W03</strain>
    </source>
</reference>
<dbReference type="InterPro" id="IPR004846">
    <property type="entry name" value="T2SS/T3SS_dom"/>
</dbReference>
<comment type="similarity">
    <text evidence="1">Belongs to the bacterial secretin family.</text>
</comment>
<dbReference type="InterPro" id="IPR051808">
    <property type="entry name" value="Type_IV_pilus_biogenesis"/>
</dbReference>
<gene>
    <name evidence="3" type="ORF">JYK00_07850</name>
</gene>
<dbReference type="Proteomes" id="UP000671862">
    <property type="component" value="Chromosome"/>
</dbReference>
<name>A0ABX7S8N4_9BACT</name>
<evidence type="ECO:0000313" key="3">
    <source>
        <dbReference type="EMBL" id="QTA37636.1"/>
    </source>
</evidence>
<organism evidence="3 4">
    <name type="scientific">Thermosipho ferrireducens</name>
    <dbReference type="NCBI Taxonomy" id="2571116"/>
    <lineage>
        <taxon>Bacteria</taxon>
        <taxon>Thermotogati</taxon>
        <taxon>Thermotogota</taxon>
        <taxon>Thermotogae</taxon>
        <taxon>Thermotogales</taxon>
        <taxon>Fervidobacteriaceae</taxon>
        <taxon>Thermosipho</taxon>
    </lineage>
</organism>
<dbReference type="Pfam" id="PF00263">
    <property type="entry name" value="Secretin"/>
    <property type="match status" value="1"/>
</dbReference>
<dbReference type="PANTHER" id="PTHR30604:SF1">
    <property type="entry name" value="DNA UTILIZATION PROTEIN HOFQ"/>
    <property type="match status" value="1"/>
</dbReference>
<dbReference type="EMBL" id="CP071446">
    <property type="protein sequence ID" value="QTA37636.1"/>
    <property type="molecule type" value="Genomic_DNA"/>
</dbReference>
<evidence type="ECO:0000256" key="1">
    <source>
        <dbReference type="RuleBase" id="RU004003"/>
    </source>
</evidence>
<evidence type="ECO:0000313" key="4">
    <source>
        <dbReference type="Proteomes" id="UP000671862"/>
    </source>
</evidence>
<dbReference type="PANTHER" id="PTHR30604">
    <property type="entry name" value="PROTEIN TRANSPORT PROTEIN HOFQ"/>
    <property type="match status" value="1"/>
</dbReference>
<protein>
    <submittedName>
        <fullName evidence="3">Type II and III secretion system protein</fullName>
    </submittedName>
</protein>
<keyword evidence="4" id="KW-1185">Reference proteome</keyword>
<feature type="domain" description="Type II/III secretion system secretin-like" evidence="2">
    <location>
        <begin position="1193"/>
        <end position="1350"/>
    </location>
</feature>
<accession>A0ABX7S8N4</accession>
<evidence type="ECO:0000259" key="2">
    <source>
        <dbReference type="Pfam" id="PF00263"/>
    </source>
</evidence>
<sequence length="1350" mass="152532">MKKIAILILTSFSLILLASITNITYYESNGEIISVFEFDKPIAPSYVEFGWNESKTVYYLQISKEYIENTYLPVSKGPLEGIQIISTNGGINIFFFTIVPVKADWYVLNNKIYVKMPRSVSKKLFSFSYVNASLDIVARDFSEALGINISLYESVREKTVNLKVDNATIEESLRLLLLNNPEISYAYGPNKTLYIGSPEDIQKNFARYWQVYEGELNVEKLKSLLASGTFVKYLENKSKIFVYGGVREHRMIADAIAIKPTKSWYYYPYSVSTQTVTKFMENISEIYSVKYVILDGLKKVAIYSSSEAAKTIGRLISYLKEEIEFEKEPTVKIKVKYPDRIFEVLSSLGVNVQKLGNYIVVPKSKKEIVLNLEKDHTVGNPYRLVLEDVKIDTVQNALRYLGISESDGIVTESNNKVFVTLYVSDEIYRRFIQFLEIASMKTAIVNLDENELKKYKVTIIKKLSNGNYLISGKEEEIDKIKLLVSKQMKSGYTKLTIKLLPTDPPFEVLQTLLEATGTKINDEIVVFSVKKDLVREFENKLNNLRKEFGKKYYVITDYIIDENLEKAIKDMYNVDISKIGDNYLLIGYDIEPAKDFIKRFGIIKKESSYYNQTIKTIKVLLENSQEIENILKEYYNVDAKYYSSVKLLFIKGTPEKIKSAEEFLKTIITEKIQSSSEKVSTEFLKQPLQKELLSSIESITGVKIYTFDSGSLLVGNKQNIDSAKAILDRLLTDATIVKVSTQLSEKDIAKIINVYNNKVNFSKVGNYAYFYGNPDIIKSIINEITTITNASTKTIEKPEIYVENEKVYIRVNQKPLPEVIVKTFTNFGKSIVLSNIPETPITINLEGVSFEQFITVLKTYNVKIEKKDDIYYAIKIQAESENLVELKNNKLFVRAENMPISFLVKEVYNKFGYSVVVNGVSETISMVLNNSSLEDFERILKSKVNIIKNDNIVFITPIEKSEKELLSKTLEGTIRVNDGLITINAESVSLEEIIKSIMQKLGYSVVFSKKLDKSVNIYAKDITFDTFKRIAENYNVNIEKQNNLYFVSETSNATKTVDSFIFAVPRGADKINELVKFYGGSTYIDTDSGLVIATGINAKIAGEIKQLIEKISQVKLASIEVKVIDEETLDSFVSDLGTMFISDLGTITNRDMQLRIGVGDARIDKIMKKLISIGNEIGKAEIGINTTAGALEKNNGKSNVIASPNIVAKSGETANILIGDKYPIILKQGENQTETIQYLESGISLSITPYINADDTIDLSLQIKVSSFDWSVSNPYGLPKENTREVNTSLTLKNGQTLIIGGLTREEKSNSVSKLPILGDLPIIGKFFKTEKESTIKRNIIVFITAKVVK</sequence>